<keyword evidence="3" id="KW-1185">Reference proteome</keyword>
<keyword evidence="1" id="KW-0812">Transmembrane</keyword>
<dbReference type="InterPro" id="IPR052712">
    <property type="entry name" value="Acid_resist_chaperone_HdeD"/>
</dbReference>
<dbReference type="Proteomes" id="UP000269591">
    <property type="component" value="Unassembled WGS sequence"/>
</dbReference>
<protein>
    <recommendedName>
        <fullName evidence="4">HdeD family acid-resistance protein</fullName>
    </recommendedName>
</protein>
<gene>
    <name evidence="2" type="ORF">DMP06_05415</name>
</gene>
<feature type="transmembrane region" description="Helical" evidence="1">
    <location>
        <begin position="162"/>
        <end position="184"/>
    </location>
</feature>
<name>A0A3N0AZT2_9ACTN</name>
<dbReference type="PANTHER" id="PTHR34989:SF1">
    <property type="entry name" value="PROTEIN HDED"/>
    <property type="match status" value="1"/>
</dbReference>
<evidence type="ECO:0000313" key="2">
    <source>
        <dbReference type="EMBL" id="RNL40373.1"/>
    </source>
</evidence>
<feature type="transmembrane region" description="Helical" evidence="1">
    <location>
        <begin position="132"/>
        <end position="150"/>
    </location>
</feature>
<evidence type="ECO:0000313" key="3">
    <source>
        <dbReference type="Proteomes" id="UP000269591"/>
    </source>
</evidence>
<feature type="transmembrane region" description="Helical" evidence="1">
    <location>
        <begin position="106"/>
        <end position="126"/>
    </location>
</feature>
<dbReference type="InterPro" id="IPR005325">
    <property type="entry name" value="DUF308_memb"/>
</dbReference>
<dbReference type="Pfam" id="PF03729">
    <property type="entry name" value="DUF308"/>
    <property type="match status" value="1"/>
</dbReference>
<keyword evidence="1" id="KW-0472">Membrane</keyword>
<sequence>MRIPVARQEKEGAMAYNNRNDNDNIRVSVLDSRDEFRPGRNGGSVNWPRFVSGALLLIFGLICVFSPLAVLAGFAAIVACVIIASGVVSVLSYMRSRNTMFAQSGWNLFCAVMIVLFGVVLLAFPMVGIATVAWIFGLGIVLFGAVQLFAARRLSLFSGGTWGLLAVTGVLEIVLGILLCIFPAYLGVFIGLFAIVHAVDMIVFSLPIGRDRSNGMW</sequence>
<evidence type="ECO:0000256" key="1">
    <source>
        <dbReference type="SAM" id="Phobius"/>
    </source>
</evidence>
<dbReference type="PANTHER" id="PTHR34989">
    <property type="entry name" value="PROTEIN HDED"/>
    <property type="match status" value="1"/>
</dbReference>
<organism evidence="2 3">
    <name type="scientific">Slackia equolifaciens</name>
    <dbReference type="NCBI Taxonomy" id="498718"/>
    <lineage>
        <taxon>Bacteria</taxon>
        <taxon>Bacillati</taxon>
        <taxon>Actinomycetota</taxon>
        <taxon>Coriobacteriia</taxon>
        <taxon>Eggerthellales</taxon>
        <taxon>Eggerthellaceae</taxon>
        <taxon>Slackia</taxon>
    </lineage>
</organism>
<accession>A0A3N0AZT2</accession>
<feature type="transmembrane region" description="Helical" evidence="1">
    <location>
        <begin position="74"/>
        <end position="94"/>
    </location>
</feature>
<evidence type="ECO:0008006" key="4">
    <source>
        <dbReference type="Google" id="ProtNLM"/>
    </source>
</evidence>
<feature type="transmembrane region" description="Helical" evidence="1">
    <location>
        <begin position="50"/>
        <end position="68"/>
    </location>
</feature>
<dbReference type="AlphaFoldDB" id="A0A3N0AZT2"/>
<reference evidence="3" key="1">
    <citation type="submission" date="2018-05" db="EMBL/GenBank/DDBJ databases">
        <title>Genome Sequencing of selected type strains of the family Eggerthellaceae.</title>
        <authorList>
            <person name="Danylec N."/>
            <person name="Stoll D.A."/>
            <person name="Doetsch A."/>
            <person name="Huch M."/>
        </authorList>
    </citation>
    <scope>NUCLEOTIDE SEQUENCE [LARGE SCALE GENOMIC DNA]</scope>
    <source>
        <strain evidence="3">DSM 24851</strain>
    </source>
</reference>
<keyword evidence="1" id="KW-1133">Transmembrane helix</keyword>
<proteinExistence type="predicted"/>
<feature type="transmembrane region" description="Helical" evidence="1">
    <location>
        <begin position="190"/>
        <end position="209"/>
    </location>
</feature>
<dbReference type="EMBL" id="QIBX01000007">
    <property type="protein sequence ID" value="RNL40373.1"/>
    <property type="molecule type" value="Genomic_DNA"/>
</dbReference>
<comment type="caution">
    <text evidence="2">The sequence shown here is derived from an EMBL/GenBank/DDBJ whole genome shotgun (WGS) entry which is preliminary data.</text>
</comment>
<dbReference type="GO" id="GO:0005886">
    <property type="term" value="C:plasma membrane"/>
    <property type="evidence" value="ECO:0007669"/>
    <property type="project" value="TreeGrafter"/>
</dbReference>